<dbReference type="PANTHER" id="PTHR30146:SF109">
    <property type="entry name" value="HTH-TYPE TRANSCRIPTIONAL REGULATOR GALS"/>
    <property type="match status" value="1"/>
</dbReference>
<evidence type="ECO:0000256" key="3">
    <source>
        <dbReference type="ARBA" id="ARBA00023163"/>
    </source>
</evidence>
<organism evidence="5 6">
    <name type="scientific">Psychroflexus longus</name>
    <dbReference type="NCBI Taxonomy" id="2873596"/>
    <lineage>
        <taxon>Bacteria</taxon>
        <taxon>Pseudomonadati</taxon>
        <taxon>Bacteroidota</taxon>
        <taxon>Flavobacteriia</taxon>
        <taxon>Flavobacteriales</taxon>
        <taxon>Flavobacteriaceae</taxon>
        <taxon>Psychroflexus</taxon>
    </lineage>
</organism>
<dbReference type="Pfam" id="PF13377">
    <property type="entry name" value="Peripla_BP_3"/>
    <property type="match status" value="1"/>
</dbReference>
<dbReference type="Proteomes" id="UP001199314">
    <property type="component" value="Unassembled WGS sequence"/>
</dbReference>
<dbReference type="SUPFAM" id="SSF53822">
    <property type="entry name" value="Periplasmic binding protein-like I"/>
    <property type="match status" value="1"/>
</dbReference>
<dbReference type="Gene3D" id="1.10.260.40">
    <property type="entry name" value="lambda repressor-like DNA-binding domains"/>
    <property type="match status" value="1"/>
</dbReference>
<dbReference type="SMART" id="SM00354">
    <property type="entry name" value="HTH_LACI"/>
    <property type="match status" value="1"/>
</dbReference>
<proteinExistence type="predicted"/>
<dbReference type="EMBL" id="JAIQZE010000005">
    <property type="protein sequence ID" value="MBZ9778610.1"/>
    <property type="molecule type" value="Genomic_DNA"/>
</dbReference>
<dbReference type="CDD" id="cd06267">
    <property type="entry name" value="PBP1_LacI_sugar_binding-like"/>
    <property type="match status" value="1"/>
</dbReference>
<keyword evidence="6" id="KW-1185">Reference proteome</keyword>
<evidence type="ECO:0000259" key="4">
    <source>
        <dbReference type="PROSITE" id="PS50932"/>
    </source>
</evidence>
<protein>
    <submittedName>
        <fullName evidence="5">LacI family transcriptional regulator</fullName>
    </submittedName>
</protein>
<comment type="caution">
    <text evidence="5">The sequence shown here is derived from an EMBL/GenBank/DDBJ whole genome shotgun (WGS) entry which is preliminary data.</text>
</comment>
<dbReference type="InterPro" id="IPR010982">
    <property type="entry name" value="Lambda_DNA-bd_dom_sf"/>
</dbReference>
<reference evidence="6" key="1">
    <citation type="submission" date="2023-07" db="EMBL/GenBank/DDBJ databases">
        <title>Novel species isolated from saline lakes on Tibetan Plateau.</title>
        <authorList>
            <person name="Lu H."/>
        </authorList>
    </citation>
    <scope>NUCLEOTIDE SEQUENCE [LARGE SCALE GENOMIC DNA]</scope>
    <source>
        <strain evidence="6">CAK8W</strain>
    </source>
</reference>
<keyword evidence="1" id="KW-0805">Transcription regulation</keyword>
<name>A0ABS7XI42_9FLAO</name>
<dbReference type="CDD" id="cd01392">
    <property type="entry name" value="HTH_LacI"/>
    <property type="match status" value="1"/>
</dbReference>
<evidence type="ECO:0000313" key="5">
    <source>
        <dbReference type="EMBL" id="MBZ9778610.1"/>
    </source>
</evidence>
<dbReference type="Gene3D" id="3.40.50.2300">
    <property type="match status" value="2"/>
</dbReference>
<dbReference type="InterPro" id="IPR028082">
    <property type="entry name" value="Peripla_BP_I"/>
</dbReference>
<dbReference type="Pfam" id="PF00356">
    <property type="entry name" value="LacI"/>
    <property type="match status" value="1"/>
</dbReference>
<dbReference type="PANTHER" id="PTHR30146">
    <property type="entry name" value="LACI-RELATED TRANSCRIPTIONAL REPRESSOR"/>
    <property type="match status" value="1"/>
</dbReference>
<dbReference type="PROSITE" id="PS50932">
    <property type="entry name" value="HTH_LACI_2"/>
    <property type="match status" value="1"/>
</dbReference>
<accession>A0ABS7XI42</accession>
<dbReference type="SUPFAM" id="SSF47413">
    <property type="entry name" value="lambda repressor-like DNA-binding domains"/>
    <property type="match status" value="1"/>
</dbReference>
<dbReference type="RefSeq" id="WP_224460961.1">
    <property type="nucleotide sequence ID" value="NZ_JAIQZE010000005.1"/>
</dbReference>
<evidence type="ECO:0000313" key="6">
    <source>
        <dbReference type="Proteomes" id="UP001199314"/>
    </source>
</evidence>
<gene>
    <name evidence="5" type="ORF">LB452_06715</name>
</gene>
<evidence type="ECO:0000256" key="2">
    <source>
        <dbReference type="ARBA" id="ARBA00023125"/>
    </source>
</evidence>
<dbReference type="InterPro" id="IPR046335">
    <property type="entry name" value="LacI/GalR-like_sensor"/>
</dbReference>
<sequence length="347" mass="39285">MNKEKPTIIKLEDIAKALRVSISTVSRSLSNSSRVKEATRKKVREKADELGYIPNQIAKSLISGKTGVIGVIIPRYDEAFFIEVCRGIDHYARKHNYRILISSSRNSSRFEKENIMVFEKGIVDGLIISLTHQTKSQTHLQSMANRGTPLVVFDNMNEKIEGAMHVRIDDYSAAYEAVQFLAQKKSVQTVGFIGGTILKSIFNKRYEGYKDSLLSSDFSLKEEFVFNCKSMHQVHEYHEIYNFLSKLNQFPNAFFCSTDSYALLCIKALSKLGKRVPEDIQVVGFGNLHYSRLFNTELTSVSQPSFKMGEKAAELLLSKIIKGAYLPSEKIDELILPTKLIIRNTTC</sequence>
<keyword evidence="3" id="KW-0804">Transcription</keyword>
<dbReference type="InterPro" id="IPR000843">
    <property type="entry name" value="HTH_LacI"/>
</dbReference>
<keyword evidence="2" id="KW-0238">DNA-binding</keyword>
<evidence type="ECO:0000256" key="1">
    <source>
        <dbReference type="ARBA" id="ARBA00023015"/>
    </source>
</evidence>
<feature type="domain" description="HTH lacI-type" evidence="4">
    <location>
        <begin position="9"/>
        <end position="63"/>
    </location>
</feature>